<comment type="function">
    <text evidence="4">Catalyzes the reduction of fatty acyl-CoA to fatty alcohols.</text>
</comment>
<evidence type="ECO:0000256" key="2">
    <source>
        <dbReference type="ARBA" id="ARBA00022516"/>
    </source>
</evidence>
<feature type="domain" description="Thioester reductase (TE)" evidence="6">
    <location>
        <begin position="19"/>
        <end position="377"/>
    </location>
</feature>
<dbReference type="GO" id="GO:0035336">
    <property type="term" value="P:long-chain fatty-acyl-CoA metabolic process"/>
    <property type="evidence" value="ECO:0007669"/>
    <property type="project" value="TreeGrafter"/>
</dbReference>
<dbReference type="PANTHER" id="PTHR11011:SF45">
    <property type="entry name" value="FATTY ACYL-COA REDUCTASE CG8306-RELATED"/>
    <property type="match status" value="1"/>
</dbReference>
<reference evidence="7" key="1">
    <citation type="submission" date="2021-02" db="EMBL/GenBank/DDBJ databases">
        <authorList>
            <person name="Dougan E. K."/>
            <person name="Rhodes N."/>
            <person name="Thang M."/>
            <person name="Chan C."/>
        </authorList>
    </citation>
    <scope>NUCLEOTIDE SEQUENCE</scope>
</reference>
<dbReference type="Gene3D" id="3.40.50.720">
    <property type="entry name" value="NAD(P)-binding Rossmann-like Domain"/>
    <property type="match status" value="1"/>
</dbReference>
<name>A0A813L8J1_POLGL</name>
<organism evidence="7 8">
    <name type="scientific">Polarella glacialis</name>
    <name type="common">Dinoflagellate</name>
    <dbReference type="NCBI Taxonomy" id="89957"/>
    <lineage>
        <taxon>Eukaryota</taxon>
        <taxon>Sar</taxon>
        <taxon>Alveolata</taxon>
        <taxon>Dinophyceae</taxon>
        <taxon>Suessiales</taxon>
        <taxon>Suessiaceae</taxon>
        <taxon>Polarella</taxon>
    </lineage>
</organism>
<gene>
    <name evidence="7" type="ORF">PGLA2088_LOCUS43941</name>
</gene>
<dbReference type="AlphaFoldDB" id="A0A813L8J1"/>
<evidence type="ECO:0000256" key="3">
    <source>
        <dbReference type="ARBA" id="ARBA00023098"/>
    </source>
</evidence>
<dbReference type="EMBL" id="CAJNNW010034987">
    <property type="protein sequence ID" value="CAE8725010.1"/>
    <property type="molecule type" value="Genomic_DNA"/>
</dbReference>
<comment type="similarity">
    <text evidence="1 4">Belongs to the fatty acyl-CoA reductase family.</text>
</comment>
<comment type="caution">
    <text evidence="7">The sequence shown here is derived from an EMBL/GenBank/DDBJ whole genome shotgun (WGS) entry which is preliminary data.</text>
</comment>
<evidence type="ECO:0000259" key="5">
    <source>
        <dbReference type="Pfam" id="PF03015"/>
    </source>
</evidence>
<dbReference type="InterPro" id="IPR033640">
    <property type="entry name" value="FAR_C"/>
</dbReference>
<evidence type="ECO:0000313" key="7">
    <source>
        <dbReference type="EMBL" id="CAE8725010.1"/>
    </source>
</evidence>
<dbReference type="Proteomes" id="UP000626109">
    <property type="component" value="Unassembled WGS sequence"/>
</dbReference>
<keyword evidence="4" id="KW-0560">Oxidoreductase</keyword>
<dbReference type="Pfam" id="PF03015">
    <property type="entry name" value="Sterile"/>
    <property type="match status" value="1"/>
</dbReference>
<dbReference type="GO" id="GO:0010345">
    <property type="term" value="P:suberin biosynthetic process"/>
    <property type="evidence" value="ECO:0007669"/>
    <property type="project" value="TreeGrafter"/>
</dbReference>
<dbReference type="InterPro" id="IPR036291">
    <property type="entry name" value="NAD(P)-bd_dom_sf"/>
</dbReference>
<dbReference type="InterPro" id="IPR026055">
    <property type="entry name" value="FAR"/>
</dbReference>
<dbReference type="GO" id="GO:0102965">
    <property type="term" value="F:alcohol-forming long-chain fatty acyl-CoA reductase activity"/>
    <property type="evidence" value="ECO:0007669"/>
    <property type="project" value="UniProtKB-EC"/>
</dbReference>
<keyword evidence="2 4" id="KW-0444">Lipid biosynthesis</keyword>
<dbReference type="GO" id="GO:0080019">
    <property type="term" value="F:alcohol-forming very long-chain fatty acyl-CoA reductase activity"/>
    <property type="evidence" value="ECO:0007669"/>
    <property type="project" value="InterPro"/>
</dbReference>
<comment type="catalytic activity">
    <reaction evidence="4">
        <text>a long-chain fatty acyl-CoA + 2 NADPH + 2 H(+) = a long-chain primary fatty alcohol + 2 NADP(+) + CoA</text>
        <dbReference type="Rhea" id="RHEA:52716"/>
        <dbReference type="ChEBI" id="CHEBI:15378"/>
        <dbReference type="ChEBI" id="CHEBI:57287"/>
        <dbReference type="ChEBI" id="CHEBI:57783"/>
        <dbReference type="ChEBI" id="CHEBI:58349"/>
        <dbReference type="ChEBI" id="CHEBI:77396"/>
        <dbReference type="ChEBI" id="CHEBI:83139"/>
        <dbReference type="EC" id="1.2.1.84"/>
    </reaction>
</comment>
<evidence type="ECO:0000259" key="6">
    <source>
        <dbReference type="Pfam" id="PF07993"/>
    </source>
</evidence>
<proteinExistence type="inferred from homology"/>
<dbReference type="EC" id="1.2.1.84" evidence="4"/>
<dbReference type="PANTHER" id="PTHR11011">
    <property type="entry name" value="MALE STERILITY PROTEIN 2-RELATED"/>
    <property type="match status" value="1"/>
</dbReference>
<evidence type="ECO:0000313" key="8">
    <source>
        <dbReference type="Proteomes" id="UP000626109"/>
    </source>
</evidence>
<keyword evidence="3 4" id="KW-0443">Lipid metabolism</keyword>
<protein>
    <recommendedName>
        <fullName evidence="4">Fatty acyl-CoA reductase</fullName>
        <ecNumber evidence="4">1.2.1.84</ecNumber>
    </recommendedName>
</protein>
<dbReference type="SUPFAM" id="SSF51735">
    <property type="entry name" value="NAD(P)-binding Rossmann-fold domains"/>
    <property type="match status" value="1"/>
</dbReference>
<dbReference type="Pfam" id="PF07993">
    <property type="entry name" value="NAD_binding_4"/>
    <property type="match status" value="1"/>
</dbReference>
<accession>A0A813L8J1</accession>
<dbReference type="InterPro" id="IPR013120">
    <property type="entry name" value="FAR_NAD-bd"/>
</dbReference>
<evidence type="ECO:0000256" key="4">
    <source>
        <dbReference type="RuleBase" id="RU363097"/>
    </source>
</evidence>
<sequence>MAGVGQSISEFYSGKVVLVTGCTGFVGKVLLEKLLWELCSPALGAVGGTYDGPSIKLLIRHSSKATSQKRFEELISGSPAFDRLRQKHSSAFNDFLRRCVEVVDGDLELECFGLDQRGYAELCGSGLDVILHCAALVAWGAPLDASIRCNSMGARRVAQLAHDARSTSQRPARLVVVSTAWVHGMRRGRCPEWPMSRLCGKGAGPAAEEEARPWPPLDTHAEVEACLAKAAAFEASSSLNERLAEFLREATRRLGPQARPEDLKGAAEEIRSRWVEAQMVEWGLEHARRFGWWDGYTFSKAIGEQFVEELQGDVPYAVVRPSGVVGAASEPAPGWVDAYLLVEPLIEGVGTGQITSFPGDPNCVIDCVPVDFCCSVILAAAAKLPEKAQSSDSAASVYQCASGDLFPNKLGEIEATWRDYFRHSPMLDARGKAVSVQPVNFTPDAESFAGSLRRRYALPLRACVQAVELVPFWERVGTIRTARGWLEKKRRGVEKVLSLAKLYSTYTLNAWSFETSNSRALMASLSEADQARFPYFPDKSWDWGEFWSEKHIPGMRRWVLHEKTPQVTHQPSSKL</sequence>
<keyword evidence="4" id="KW-0521">NADP</keyword>
<evidence type="ECO:0000256" key="1">
    <source>
        <dbReference type="ARBA" id="ARBA00005928"/>
    </source>
</evidence>
<feature type="domain" description="Fatty acyl-CoA reductase C-terminal" evidence="5">
    <location>
        <begin position="484"/>
        <end position="562"/>
    </location>
</feature>